<dbReference type="Pfam" id="PF14223">
    <property type="entry name" value="Retrotran_gag_2"/>
    <property type="match status" value="1"/>
</dbReference>
<sequence length="231" mass="26599">MAAFKMINQDFVKLDRFDGTNFTHWKDKLMFLLTALKIAYVLDPNLLELLDPTESDQLKVECKKCEEDEVVCRGHILNTLSDRLYDFFTSMKSPKEIWQALKFKYKTEKQGKKVHLKRECRNKKKQKKDDHKVPNDANLVEENSDIVPMVSNLHIGMISKLNMANAKSKSPDWWYDTGATVHVCNNKSHFKSLEDATVEQQVQMGNSDTAKVKGKGTVELQFTSGKKTYSD</sequence>
<feature type="domain" description="Retrovirus-related Pol polyprotein from transposon TNT 1-94-like beta-barrel" evidence="1">
    <location>
        <begin position="173"/>
        <end position="227"/>
    </location>
</feature>
<gene>
    <name evidence="2" type="ORF">FSB_LOCUS4583</name>
</gene>
<evidence type="ECO:0000259" key="1">
    <source>
        <dbReference type="Pfam" id="PF22936"/>
    </source>
</evidence>
<reference evidence="2" key="1">
    <citation type="submission" date="2018-02" db="EMBL/GenBank/DDBJ databases">
        <authorList>
            <person name="Cohen D.B."/>
            <person name="Kent A.D."/>
        </authorList>
    </citation>
    <scope>NUCLEOTIDE SEQUENCE</scope>
</reference>
<organism evidence="2">
    <name type="scientific">Fagus sylvatica</name>
    <name type="common">Beechnut</name>
    <dbReference type="NCBI Taxonomy" id="28930"/>
    <lineage>
        <taxon>Eukaryota</taxon>
        <taxon>Viridiplantae</taxon>
        <taxon>Streptophyta</taxon>
        <taxon>Embryophyta</taxon>
        <taxon>Tracheophyta</taxon>
        <taxon>Spermatophyta</taxon>
        <taxon>Magnoliopsida</taxon>
        <taxon>eudicotyledons</taxon>
        <taxon>Gunneridae</taxon>
        <taxon>Pentapetalae</taxon>
        <taxon>rosids</taxon>
        <taxon>fabids</taxon>
        <taxon>Fagales</taxon>
        <taxon>Fagaceae</taxon>
        <taxon>Fagus</taxon>
    </lineage>
</organism>
<dbReference type="PANTHER" id="PTHR47592:SF31">
    <property type="entry name" value="ZINC FINGER, CCHC-TYPE-RELATED"/>
    <property type="match status" value="1"/>
</dbReference>
<dbReference type="Pfam" id="PF22936">
    <property type="entry name" value="Pol_BBD"/>
    <property type="match status" value="1"/>
</dbReference>
<accession>A0A2N9EPU4</accession>
<proteinExistence type="predicted"/>
<name>A0A2N9EPU4_FAGSY</name>
<dbReference type="InterPro" id="IPR054722">
    <property type="entry name" value="PolX-like_BBD"/>
</dbReference>
<dbReference type="EMBL" id="OIVN01000229">
    <property type="protein sequence ID" value="SPC76701.1"/>
    <property type="molecule type" value="Genomic_DNA"/>
</dbReference>
<dbReference type="PANTHER" id="PTHR47592">
    <property type="entry name" value="PBF68 PROTEIN"/>
    <property type="match status" value="1"/>
</dbReference>
<protein>
    <recommendedName>
        <fullName evidence="1">Retrovirus-related Pol polyprotein from transposon TNT 1-94-like beta-barrel domain-containing protein</fullName>
    </recommendedName>
</protein>
<evidence type="ECO:0000313" key="2">
    <source>
        <dbReference type="EMBL" id="SPC76701.1"/>
    </source>
</evidence>
<dbReference type="AlphaFoldDB" id="A0A2N9EPU4"/>